<dbReference type="Proteomes" id="UP001519667">
    <property type="component" value="Unassembled WGS sequence"/>
</dbReference>
<organism evidence="2 3">
    <name type="scientific">Metapseudomonas boanensis</name>
    <dbReference type="NCBI Taxonomy" id="2822138"/>
    <lineage>
        <taxon>Bacteria</taxon>
        <taxon>Pseudomonadati</taxon>
        <taxon>Pseudomonadota</taxon>
        <taxon>Gammaproteobacteria</taxon>
        <taxon>Pseudomonadales</taxon>
        <taxon>Pseudomonadaceae</taxon>
        <taxon>Metapseudomonas</taxon>
    </lineage>
</organism>
<comment type="caution">
    <text evidence="2">The sequence shown here is derived from an EMBL/GenBank/DDBJ whole genome shotgun (WGS) entry which is preliminary data.</text>
</comment>
<name>A0ABS5XMZ1_9GAMM</name>
<feature type="transmembrane region" description="Helical" evidence="1">
    <location>
        <begin position="181"/>
        <end position="198"/>
    </location>
</feature>
<feature type="transmembrane region" description="Helical" evidence="1">
    <location>
        <begin position="12"/>
        <end position="30"/>
    </location>
</feature>
<dbReference type="InterPro" id="IPR014509">
    <property type="entry name" value="YjdF-like"/>
</dbReference>
<keyword evidence="1" id="KW-0812">Transmembrane</keyword>
<feature type="transmembrane region" description="Helical" evidence="1">
    <location>
        <begin position="101"/>
        <end position="117"/>
    </location>
</feature>
<dbReference type="PIRSF" id="PIRSF020606">
    <property type="entry name" value="UCP020606"/>
    <property type="match status" value="1"/>
</dbReference>
<dbReference type="Pfam" id="PF09997">
    <property type="entry name" value="DUF2238"/>
    <property type="match status" value="1"/>
</dbReference>
<keyword evidence="3" id="KW-1185">Reference proteome</keyword>
<evidence type="ECO:0000313" key="2">
    <source>
        <dbReference type="EMBL" id="MBT8769068.1"/>
    </source>
</evidence>
<feature type="transmembrane region" description="Helical" evidence="1">
    <location>
        <begin position="36"/>
        <end position="56"/>
    </location>
</feature>
<dbReference type="InterPro" id="IPR058534">
    <property type="entry name" value="YjdF"/>
</dbReference>
<dbReference type="EMBL" id="JAGTIS010000020">
    <property type="protein sequence ID" value="MBT8769068.1"/>
    <property type="molecule type" value="Genomic_DNA"/>
</dbReference>
<feature type="transmembrane region" description="Helical" evidence="1">
    <location>
        <begin position="129"/>
        <end position="147"/>
    </location>
</feature>
<feature type="transmembrane region" description="Helical" evidence="1">
    <location>
        <begin position="63"/>
        <end position="81"/>
    </location>
</feature>
<keyword evidence="1" id="KW-1133">Transmembrane helix</keyword>
<dbReference type="RefSeq" id="WP_215380418.1">
    <property type="nucleotide sequence ID" value="NZ_JAGTIS010000020.1"/>
</dbReference>
<keyword evidence="1" id="KW-0472">Membrane</keyword>
<protein>
    <submittedName>
        <fullName evidence="2">DUF2238 domain-containing protein</fullName>
    </submittedName>
</protein>
<evidence type="ECO:0000313" key="3">
    <source>
        <dbReference type="Proteomes" id="UP001519667"/>
    </source>
</evidence>
<gene>
    <name evidence="2" type="ORF">J7302_23460</name>
</gene>
<evidence type="ECO:0000256" key="1">
    <source>
        <dbReference type="SAM" id="Phobius"/>
    </source>
</evidence>
<reference evidence="2 3" key="1">
    <citation type="submission" date="2021-04" db="EMBL/GenBank/DDBJ databases">
        <title>Pseudomonas boanensis sp. nov., a bacterium isolated from river water used for household purposes in Boane District, Mozambique.</title>
        <authorList>
            <person name="Nicklasson M."/>
            <person name="Martin-Rodriguez A.J."/>
            <person name="Thorell K."/>
            <person name="Neves L."/>
            <person name="Mussagy A."/>
            <person name="Rydberg H.A."/>
            <person name="Hernroth B."/>
            <person name="Svensson-Stadler L."/>
            <person name="Sjoling A."/>
        </authorList>
    </citation>
    <scope>NUCLEOTIDE SEQUENCE [LARGE SCALE GENOMIC DNA]</scope>
    <source>
        <strain evidence="2 3">DB1</strain>
    </source>
</reference>
<sequence>MPETNASRSQLTLICIVLLVVWIWAAIAPLSREDWLLENLLVFAIAALLLATFRWFIFSMASYWLLAVFLAMHLYGSHYTYAETPFGFWLQEILGTSRNHYDRIVHFSFGLLLVYPLRELIERLARPAGKWLGLLSLTFVMALSSLYEQMEMLAAMVVAPDLGTAFLGTQGDQWDAQKDSGLAMLGAVITLLAARLVGANRT</sequence>
<proteinExistence type="predicted"/>
<accession>A0ABS5XMZ1</accession>